<keyword evidence="3" id="KW-0862">Zinc</keyword>
<comment type="similarity">
    <text evidence="1">Belongs to the Gfa family.</text>
</comment>
<evidence type="ECO:0000256" key="4">
    <source>
        <dbReference type="SAM" id="MobiDB-lite"/>
    </source>
</evidence>
<dbReference type="OrthoDB" id="3907216at2759"/>
<feature type="compositionally biased region" description="Basic and acidic residues" evidence="4">
    <location>
        <begin position="217"/>
        <end position="232"/>
    </location>
</feature>
<dbReference type="Gene3D" id="2.170.150.70">
    <property type="match status" value="1"/>
</dbReference>
<name>A0A7D8UPS0_9HELO</name>
<dbReference type="AlphaFoldDB" id="A0A7D8UPS0"/>
<feature type="domain" description="CENP-V/GFA" evidence="5">
    <location>
        <begin position="8"/>
        <end position="138"/>
    </location>
</feature>
<comment type="caution">
    <text evidence="6">The sequence shown here is derived from an EMBL/GenBank/DDBJ whole genome shotgun (WGS) entry which is preliminary data.</text>
</comment>
<reference evidence="6 7" key="1">
    <citation type="submission" date="2018-05" db="EMBL/GenBank/DDBJ databases">
        <title>Whole genome sequencing for identification of molecular markers to develop diagnostic detection tools for the regulated plant pathogen Lachnellula willkommii.</title>
        <authorList>
            <person name="Giroux E."/>
            <person name="Bilodeau G."/>
        </authorList>
    </citation>
    <scope>NUCLEOTIDE SEQUENCE [LARGE SCALE GENOMIC DNA]</scope>
    <source>
        <strain evidence="6 7">CBS 625.97</strain>
    </source>
</reference>
<evidence type="ECO:0000313" key="7">
    <source>
        <dbReference type="Proteomes" id="UP000481288"/>
    </source>
</evidence>
<evidence type="ECO:0000259" key="5">
    <source>
        <dbReference type="PROSITE" id="PS51891"/>
    </source>
</evidence>
<keyword evidence="7" id="KW-1185">Reference proteome</keyword>
<dbReference type="PROSITE" id="PS51891">
    <property type="entry name" value="CENP_V_GFA"/>
    <property type="match status" value="1"/>
</dbReference>
<evidence type="ECO:0000256" key="3">
    <source>
        <dbReference type="ARBA" id="ARBA00022833"/>
    </source>
</evidence>
<sequence>MNNQHAPLQGGCSCGRNRYTIQIPQDATETARVLFDSSAVNRRSQASPLSAWLRVPLTWYQSTTYAFFEDENHSAIYRSYTSPHEQDAKRNFCGFCGTPLSYWSESPASEAEYISLTLGSLNGSDLRDLEELGVLPAEALEDAENDREKIEKAVPIAGSYTTSEGLPWFETMVDGSRLGKMKKSGGQRQSGRYKVEWEIVEWTDDGEGVNASPSKRKLGEVEESDSRMEDTQ</sequence>
<protein>
    <recommendedName>
        <fullName evidence="5">CENP-V/GFA domain-containing protein</fullName>
    </recommendedName>
</protein>
<proteinExistence type="inferred from homology"/>
<dbReference type="EMBL" id="QGMG01000644">
    <property type="protein sequence ID" value="TVY52272.1"/>
    <property type="molecule type" value="Genomic_DNA"/>
</dbReference>
<dbReference type="GO" id="GO:0046872">
    <property type="term" value="F:metal ion binding"/>
    <property type="evidence" value="ECO:0007669"/>
    <property type="project" value="UniProtKB-KW"/>
</dbReference>
<gene>
    <name evidence="6" type="ORF">LCER1_G007611</name>
</gene>
<dbReference type="GO" id="GO:0016846">
    <property type="term" value="F:carbon-sulfur lyase activity"/>
    <property type="evidence" value="ECO:0007669"/>
    <property type="project" value="InterPro"/>
</dbReference>
<dbReference type="SUPFAM" id="SSF51316">
    <property type="entry name" value="Mss4-like"/>
    <property type="match status" value="1"/>
</dbReference>
<dbReference type="InterPro" id="IPR006913">
    <property type="entry name" value="CENP-V/GFA"/>
</dbReference>
<accession>A0A7D8UPS0</accession>
<evidence type="ECO:0000256" key="2">
    <source>
        <dbReference type="ARBA" id="ARBA00022723"/>
    </source>
</evidence>
<keyword evidence="2" id="KW-0479">Metal-binding</keyword>
<dbReference type="Proteomes" id="UP000481288">
    <property type="component" value="Unassembled WGS sequence"/>
</dbReference>
<organism evidence="6 7">
    <name type="scientific">Lachnellula cervina</name>
    <dbReference type="NCBI Taxonomy" id="1316786"/>
    <lineage>
        <taxon>Eukaryota</taxon>
        <taxon>Fungi</taxon>
        <taxon>Dikarya</taxon>
        <taxon>Ascomycota</taxon>
        <taxon>Pezizomycotina</taxon>
        <taxon>Leotiomycetes</taxon>
        <taxon>Helotiales</taxon>
        <taxon>Lachnaceae</taxon>
        <taxon>Lachnellula</taxon>
    </lineage>
</organism>
<feature type="region of interest" description="Disordered" evidence="4">
    <location>
        <begin position="204"/>
        <end position="232"/>
    </location>
</feature>
<evidence type="ECO:0000256" key="1">
    <source>
        <dbReference type="ARBA" id="ARBA00005495"/>
    </source>
</evidence>
<dbReference type="InterPro" id="IPR011057">
    <property type="entry name" value="Mss4-like_sf"/>
</dbReference>
<evidence type="ECO:0000313" key="6">
    <source>
        <dbReference type="EMBL" id="TVY52272.1"/>
    </source>
</evidence>